<evidence type="ECO:0000313" key="8">
    <source>
        <dbReference type="EMBL" id="RZC76221.1"/>
    </source>
</evidence>
<dbReference type="AlphaFoldDB" id="A0A4Y7KVS6"/>
<dbReference type="SUPFAM" id="SSF103481">
    <property type="entry name" value="Multidrug resistance efflux transporter EmrE"/>
    <property type="match status" value="1"/>
</dbReference>
<evidence type="ECO:0000256" key="2">
    <source>
        <dbReference type="ARBA" id="ARBA00007863"/>
    </source>
</evidence>
<keyword evidence="6 7" id="KW-0472">Membrane</keyword>
<comment type="subcellular location">
    <subcellularLocation>
        <location evidence="1">Membrane</location>
        <topology evidence="1">Multi-pass membrane protein</topology>
    </subcellularLocation>
</comment>
<dbReference type="EMBL" id="CM010723">
    <property type="protein sequence ID" value="RZC76221.1"/>
    <property type="molecule type" value="Genomic_DNA"/>
</dbReference>
<feature type="transmembrane region" description="Helical" evidence="7">
    <location>
        <begin position="281"/>
        <end position="300"/>
    </location>
</feature>
<dbReference type="OrthoDB" id="429955at2759"/>
<reference evidence="8 9" key="1">
    <citation type="journal article" date="2018" name="Science">
        <title>The opium poppy genome and morphinan production.</title>
        <authorList>
            <person name="Guo L."/>
            <person name="Winzer T."/>
            <person name="Yang X."/>
            <person name="Li Y."/>
            <person name="Ning Z."/>
            <person name="He Z."/>
            <person name="Teodor R."/>
            <person name="Lu Y."/>
            <person name="Bowser T.A."/>
            <person name="Graham I.A."/>
            <person name="Ye K."/>
        </authorList>
    </citation>
    <scope>NUCLEOTIDE SEQUENCE [LARGE SCALE GENOMIC DNA]</scope>
    <source>
        <strain evidence="9">cv. HN1</strain>
        <tissue evidence="8">Leaves</tissue>
    </source>
</reference>
<dbReference type="Gramene" id="RZC76221">
    <property type="protein sequence ID" value="RZC76221"/>
    <property type="gene ID" value="C5167_000324"/>
</dbReference>
<dbReference type="GO" id="GO:0016020">
    <property type="term" value="C:membrane"/>
    <property type="evidence" value="ECO:0007669"/>
    <property type="project" value="UniProtKB-SubCell"/>
</dbReference>
<feature type="transmembrane region" description="Helical" evidence="7">
    <location>
        <begin position="128"/>
        <end position="147"/>
    </location>
</feature>
<keyword evidence="4 7" id="KW-0812">Transmembrane</keyword>
<evidence type="ECO:0000256" key="3">
    <source>
        <dbReference type="ARBA" id="ARBA00022448"/>
    </source>
</evidence>
<dbReference type="Pfam" id="PF06027">
    <property type="entry name" value="SLC35F"/>
    <property type="match status" value="1"/>
</dbReference>
<dbReference type="InterPro" id="IPR009262">
    <property type="entry name" value="SLC35_F1/F2/F6"/>
</dbReference>
<proteinExistence type="inferred from homology"/>
<evidence type="ECO:0000256" key="5">
    <source>
        <dbReference type="ARBA" id="ARBA00022989"/>
    </source>
</evidence>
<name>A0A4Y7KVS6_PAPSO</name>
<dbReference type="OMA" id="FQFICFG"/>
<keyword evidence="3" id="KW-0813">Transport</keyword>
<dbReference type="InterPro" id="IPR037185">
    <property type="entry name" value="EmrE-like"/>
</dbReference>
<comment type="similarity">
    <text evidence="2">Belongs to the SLC35F solute transporter family.</text>
</comment>
<evidence type="ECO:0000256" key="1">
    <source>
        <dbReference type="ARBA" id="ARBA00004141"/>
    </source>
</evidence>
<evidence type="ECO:0000256" key="7">
    <source>
        <dbReference type="SAM" id="Phobius"/>
    </source>
</evidence>
<feature type="transmembrane region" description="Helical" evidence="7">
    <location>
        <begin position="226"/>
        <end position="248"/>
    </location>
</feature>
<evidence type="ECO:0000256" key="4">
    <source>
        <dbReference type="ARBA" id="ARBA00022692"/>
    </source>
</evidence>
<protein>
    <submittedName>
        <fullName evidence="8">Uncharacterized protein</fullName>
    </submittedName>
</protein>
<dbReference type="InterPro" id="IPR052221">
    <property type="entry name" value="SLC35F_Transporter"/>
</dbReference>
<dbReference type="GO" id="GO:0022857">
    <property type="term" value="F:transmembrane transporter activity"/>
    <property type="evidence" value="ECO:0007669"/>
    <property type="project" value="InterPro"/>
</dbReference>
<gene>
    <name evidence="8" type="ORF">C5167_000324</name>
</gene>
<feature type="transmembrane region" description="Helical" evidence="7">
    <location>
        <begin position="255"/>
        <end position="275"/>
    </location>
</feature>
<sequence>MIEWRSKNVLGVIFVLILGQIVSTNLAVTSFTSSLLSNRSINTPLTQSLCTYTLLALVYTPIFLFRRQKLMVPWYWYLLLGFIDVQANFMVIKAYQYSSITSVTLLDCWTTPWVMILTWIFIGTRYSLCQFFGAATCVVGLCLVLLSDSSGGGSSGGSAPLLGDALVIAGTLGYALSNVGEEFCVKKKDLTELLAMLGIFGMLVSICQVLLLERSNVEAIKWSPEVISLFGGFALSTFMFYSIVPYVLKLGGSVLFNLSILTSDVWVLIIRVFVYQQSIPWLYYLSFVVVVIGLIIYSTTDRNAISAINSETRDDDVQYQILDEENEGARSETLTT</sequence>
<accession>A0A4Y7KVS6</accession>
<keyword evidence="5 7" id="KW-1133">Transmembrane helix</keyword>
<feature type="transmembrane region" description="Helical" evidence="7">
    <location>
        <begin position="159"/>
        <end position="179"/>
    </location>
</feature>
<feature type="transmembrane region" description="Helical" evidence="7">
    <location>
        <begin position="191"/>
        <end position="211"/>
    </location>
</feature>
<feature type="transmembrane region" description="Helical" evidence="7">
    <location>
        <begin position="12"/>
        <end position="33"/>
    </location>
</feature>
<dbReference type="Proteomes" id="UP000316621">
    <property type="component" value="Chromosome 9"/>
</dbReference>
<organism evidence="8 9">
    <name type="scientific">Papaver somniferum</name>
    <name type="common">Opium poppy</name>
    <dbReference type="NCBI Taxonomy" id="3469"/>
    <lineage>
        <taxon>Eukaryota</taxon>
        <taxon>Viridiplantae</taxon>
        <taxon>Streptophyta</taxon>
        <taxon>Embryophyta</taxon>
        <taxon>Tracheophyta</taxon>
        <taxon>Spermatophyta</taxon>
        <taxon>Magnoliopsida</taxon>
        <taxon>Ranunculales</taxon>
        <taxon>Papaveraceae</taxon>
        <taxon>Papaveroideae</taxon>
        <taxon>Papaver</taxon>
    </lineage>
</organism>
<feature type="transmembrane region" description="Helical" evidence="7">
    <location>
        <begin position="45"/>
        <end position="65"/>
    </location>
</feature>
<dbReference type="PANTHER" id="PTHR14233:SF18">
    <property type="entry name" value="OS05G0444300 PROTEIN"/>
    <property type="match status" value="1"/>
</dbReference>
<evidence type="ECO:0000256" key="6">
    <source>
        <dbReference type="ARBA" id="ARBA00023136"/>
    </source>
</evidence>
<evidence type="ECO:0000313" key="9">
    <source>
        <dbReference type="Proteomes" id="UP000316621"/>
    </source>
</evidence>
<feature type="transmembrane region" description="Helical" evidence="7">
    <location>
        <begin position="100"/>
        <end position="121"/>
    </location>
</feature>
<dbReference type="PANTHER" id="PTHR14233">
    <property type="entry name" value="DUF914-RELATED"/>
    <property type="match status" value="1"/>
</dbReference>
<feature type="transmembrane region" description="Helical" evidence="7">
    <location>
        <begin position="74"/>
        <end position="94"/>
    </location>
</feature>
<keyword evidence="9" id="KW-1185">Reference proteome</keyword>